<dbReference type="KEGG" id="ayw:AYWB_345"/>
<reference evidence="2 3" key="1">
    <citation type="journal article" date="2006" name="J. Bacteriol.">
        <title>Living with genome instability: the adaptation of phytoplasmas to diverse environments of their insect and plant hosts.</title>
        <authorList>
            <person name="Bai X."/>
            <person name="Zhang J."/>
            <person name="Ewing A."/>
            <person name="Miller S.A."/>
            <person name="Jancso Radek A."/>
            <person name="Shevchenko D.V."/>
            <person name="Tsukerman K."/>
            <person name="Walunas T."/>
            <person name="Lapidus A."/>
            <person name="Campbell J.W."/>
            <person name="Hogenhout S.A."/>
        </authorList>
    </citation>
    <scope>NUCLEOTIDE SEQUENCE [LARGE SCALE GENOMIC DNA]</scope>
    <source>
        <strain evidence="2 3">AYWB</strain>
    </source>
</reference>
<dbReference type="HOGENOM" id="CLU_2153108_0_0_14"/>
<name>Q2NJD1_AYWBP</name>
<proteinExistence type="predicted"/>
<evidence type="ECO:0000256" key="1">
    <source>
        <dbReference type="SAM" id="Phobius"/>
    </source>
</evidence>
<sequence length="111" mass="11725">MLVSFISSPSGGVCWSCSCWRCFGSVVGLLTEPLSGIVKVISYTFVNCCIYDVVSFLCFFFIVSSLISLLLVKVDSSFSIIVVFGACKMGVGGFSILLVNCCGGLGVFVSS</sequence>
<keyword evidence="1" id="KW-1133">Transmembrane helix</keyword>
<keyword evidence="1" id="KW-0472">Membrane</keyword>
<accession>Q2NJD1</accession>
<dbReference type="RefSeq" id="WP_011412626.1">
    <property type="nucleotide sequence ID" value="NC_007716.1"/>
</dbReference>
<evidence type="ECO:0000313" key="2">
    <source>
        <dbReference type="EMBL" id="ABC65462.1"/>
    </source>
</evidence>
<dbReference type="AlphaFoldDB" id="Q2NJD1"/>
<feature type="transmembrane region" description="Helical" evidence="1">
    <location>
        <begin position="49"/>
        <end position="72"/>
    </location>
</feature>
<dbReference type="Proteomes" id="UP000001934">
    <property type="component" value="Chromosome"/>
</dbReference>
<evidence type="ECO:0000313" key="3">
    <source>
        <dbReference type="Proteomes" id="UP000001934"/>
    </source>
</evidence>
<keyword evidence="1" id="KW-0812">Transmembrane</keyword>
<organism evidence="2 3">
    <name type="scientific">Aster yellows witches'-broom phytoplasma (strain AYWB)</name>
    <dbReference type="NCBI Taxonomy" id="322098"/>
    <lineage>
        <taxon>Bacteria</taxon>
        <taxon>Bacillati</taxon>
        <taxon>Mycoplasmatota</taxon>
        <taxon>Mollicutes</taxon>
        <taxon>Acholeplasmatales</taxon>
        <taxon>Acholeplasmataceae</taxon>
        <taxon>Candidatus Phytoplasma</taxon>
        <taxon>16SrI (Aster yellows group)</taxon>
    </lineage>
</organism>
<dbReference type="EMBL" id="CP000061">
    <property type="protein sequence ID" value="ABC65462.1"/>
    <property type="molecule type" value="Genomic_DNA"/>
</dbReference>
<feature type="transmembrane region" description="Helical" evidence="1">
    <location>
        <begin position="78"/>
        <end position="109"/>
    </location>
</feature>
<protein>
    <submittedName>
        <fullName evidence="2">Uncharacterized protein</fullName>
    </submittedName>
</protein>
<keyword evidence="3" id="KW-1185">Reference proteome</keyword>
<gene>
    <name evidence="2" type="ordered locus">AYWB_345</name>
</gene>